<comment type="subcellular location">
    <subcellularLocation>
        <location evidence="1 7">Mitochondrion</location>
    </subcellularLocation>
</comment>
<keyword evidence="4 7" id="KW-0808">Transferase</keyword>
<dbReference type="InterPro" id="IPR003788">
    <property type="entry name" value="NDUFAF7"/>
</dbReference>
<dbReference type="OrthoDB" id="5595109at2759"/>
<dbReference type="STRING" id="1051890.A0A3N4LZ67"/>
<protein>
    <recommendedName>
        <fullName evidence="7">Protein arginine methyltransferase NDUFAF7</fullName>
        <ecNumber evidence="7">2.1.1.320</ecNumber>
    </recommendedName>
</protein>
<keyword evidence="5 7" id="KW-0496">Mitochondrion</keyword>
<organism evidence="9 10">
    <name type="scientific">Terfezia boudieri ATCC MYA-4762</name>
    <dbReference type="NCBI Taxonomy" id="1051890"/>
    <lineage>
        <taxon>Eukaryota</taxon>
        <taxon>Fungi</taxon>
        <taxon>Dikarya</taxon>
        <taxon>Ascomycota</taxon>
        <taxon>Pezizomycotina</taxon>
        <taxon>Pezizomycetes</taxon>
        <taxon>Pezizales</taxon>
        <taxon>Pezizaceae</taxon>
        <taxon>Terfezia</taxon>
    </lineage>
</organism>
<dbReference type="Gene3D" id="3.40.50.12710">
    <property type="match status" value="1"/>
</dbReference>
<accession>A0A3N4LZ67</accession>
<dbReference type="GO" id="GO:0005739">
    <property type="term" value="C:mitochondrion"/>
    <property type="evidence" value="ECO:0007669"/>
    <property type="project" value="UniProtKB-SubCell"/>
</dbReference>
<evidence type="ECO:0000256" key="3">
    <source>
        <dbReference type="ARBA" id="ARBA00022603"/>
    </source>
</evidence>
<dbReference type="AlphaFoldDB" id="A0A3N4LZ67"/>
<dbReference type="GO" id="GO:0032981">
    <property type="term" value="P:mitochondrial respiratory chain complex I assembly"/>
    <property type="evidence" value="ECO:0007669"/>
    <property type="project" value="TreeGrafter"/>
</dbReference>
<keyword evidence="10" id="KW-1185">Reference proteome</keyword>
<dbReference type="GO" id="GO:0035243">
    <property type="term" value="F:protein-arginine omega-N symmetric methyltransferase activity"/>
    <property type="evidence" value="ECO:0007669"/>
    <property type="project" value="UniProtKB-EC"/>
</dbReference>
<comment type="function">
    <text evidence="7">Arginine methyltransferase involved in the assembly or stability of mitochondrial NADH:ubiquinone oxidoreductase complex (complex I).</text>
</comment>
<sequence>MNGPIPLALYMKQCLTSATHGYYTTPRPNPNPSSSSSTSTPPDPFGATGDFITSPEISQMFGEMLGLWILTEWLGQGRRKEGVVLMELGPGRGTLMADVLRTLGAFPEMRSAVEKVVLLEASGGLRETQAKVLCGDGGLKKTEDGNGWGGSVRAELGGGIVEWYEDWEFVSKDTSKSPYILAHEFFDALPIHAFQATGSGWRELLVTHRSLSTPLPSPTTLITSTSTSKSPTSTSPDPFHLILSPTPTPYSQLLPNLFPRHAPLLNLPTTTTTPTSLPATIEISPLSLTFISSLSRMLSSSPSGALLIIDFGPSSHTPSNSLRGIRNHNLVSPFSHPGNVDLSADVDFLALAETAVGASEGVEVHGPVEQGRFLEEMGMRERMEVLDRSGVGKGEGEGRRIREAFDRLVGRGRGGMGSVYKALAVVKERGGRRPVGFGGEVDGGKM</sequence>
<evidence type="ECO:0000256" key="4">
    <source>
        <dbReference type="ARBA" id="ARBA00022679"/>
    </source>
</evidence>
<dbReference type="EMBL" id="ML121547">
    <property type="protein sequence ID" value="RPB23355.1"/>
    <property type="molecule type" value="Genomic_DNA"/>
</dbReference>
<dbReference type="Pfam" id="PF02636">
    <property type="entry name" value="Methyltransf_28"/>
    <property type="match status" value="1"/>
</dbReference>
<proteinExistence type="inferred from homology"/>
<dbReference type="EC" id="2.1.1.320" evidence="7"/>
<evidence type="ECO:0000256" key="5">
    <source>
        <dbReference type="ARBA" id="ARBA00023128"/>
    </source>
</evidence>
<dbReference type="GO" id="GO:0032259">
    <property type="term" value="P:methylation"/>
    <property type="evidence" value="ECO:0007669"/>
    <property type="project" value="UniProtKB-KW"/>
</dbReference>
<feature type="region of interest" description="Disordered" evidence="8">
    <location>
        <begin position="216"/>
        <end position="236"/>
    </location>
</feature>
<dbReference type="InterPro" id="IPR038375">
    <property type="entry name" value="NDUFAF7_sf"/>
</dbReference>
<dbReference type="PANTHER" id="PTHR12049:SF7">
    <property type="entry name" value="PROTEIN ARGININE METHYLTRANSFERASE NDUFAF7, MITOCHONDRIAL"/>
    <property type="match status" value="1"/>
</dbReference>
<gene>
    <name evidence="9" type="ORF">L211DRAFT_862368</name>
</gene>
<evidence type="ECO:0000256" key="2">
    <source>
        <dbReference type="ARBA" id="ARBA00005891"/>
    </source>
</evidence>
<dbReference type="PANTHER" id="PTHR12049">
    <property type="entry name" value="PROTEIN ARGININE METHYLTRANSFERASE NDUFAF7, MITOCHONDRIAL"/>
    <property type="match status" value="1"/>
</dbReference>
<dbReference type="Proteomes" id="UP000267821">
    <property type="component" value="Unassembled WGS sequence"/>
</dbReference>
<evidence type="ECO:0000256" key="1">
    <source>
        <dbReference type="ARBA" id="ARBA00004173"/>
    </source>
</evidence>
<evidence type="ECO:0000256" key="6">
    <source>
        <dbReference type="ARBA" id="ARBA00048612"/>
    </source>
</evidence>
<evidence type="ECO:0000256" key="8">
    <source>
        <dbReference type="SAM" id="MobiDB-lite"/>
    </source>
</evidence>
<evidence type="ECO:0000313" key="10">
    <source>
        <dbReference type="Proteomes" id="UP000267821"/>
    </source>
</evidence>
<dbReference type="InterPro" id="IPR029063">
    <property type="entry name" value="SAM-dependent_MTases_sf"/>
</dbReference>
<reference evidence="9 10" key="1">
    <citation type="journal article" date="2018" name="Nat. Ecol. Evol.">
        <title>Pezizomycetes genomes reveal the molecular basis of ectomycorrhizal truffle lifestyle.</title>
        <authorList>
            <person name="Murat C."/>
            <person name="Payen T."/>
            <person name="Noel B."/>
            <person name="Kuo A."/>
            <person name="Morin E."/>
            <person name="Chen J."/>
            <person name="Kohler A."/>
            <person name="Krizsan K."/>
            <person name="Balestrini R."/>
            <person name="Da Silva C."/>
            <person name="Montanini B."/>
            <person name="Hainaut M."/>
            <person name="Levati E."/>
            <person name="Barry K.W."/>
            <person name="Belfiori B."/>
            <person name="Cichocki N."/>
            <person name="Clum A."/>
            <person name="Dockter R.B."/>
            <person name="Fauchery L."/>
            <person name="Guy J."/>
            <person name="Iotti M."/>
            <person name="Le Tacon F."/>
            <person name="Lindquist E.A."/>
            <person name="Lipzen A."/>
            <person name="Malagnac F."/>
            <person name="Mello A."/>
            <person name="Molinier V."/>
            <person name="Miyauchi S."/>
            <person name="Poulain J."/>
            <person name="Riccioni C."/>
            <person name="Rubini A."/>
            <person name="Sitrit Y."/>
            <person name="Splivallo R."/>
            <person name="Traeger S."/>
            <person name="Wang M."/>
            <person name="Zifcakova L."/>
            <person name="Wipf D."/>
            <person name="Zambonelli A."/>
            <person name="Paolocci F."/>
            <person name="Nowrousian M."/>
            <person name="Ottonello S."/>
            <person name="Baldrian P."/>
            <person name="Spatafora J.W."/>
            <person name="Henrissat B."/>
            <person name="Nagy L.G."/>
            <person name="Aury J.M."/>
            <person name="Wincker P."/>
            <person name="Grigoriev I.V."/>
            <person name="Bonfante P."/>
            <person name="Martin F.M."/>
        </authorList>
    </citation>
    <scope>NUCLEOTIDE SEQUENCE [LARGE SCALE GENOMIC DNA]</scope>
    <source>
        <strain evidence="9 10">ATCC MYA-4762</strain>
    </source>
</reference>
<evidence type="ECO:0000313" key="9">
    <source>
        <dbReference type="EMBL" id="RPB23355.1"/>
    </source>
</evidence>
<comment type="catalytic activity">
    <reaction evidence="6 7">
        <text>L-arginyl-[protein] + 2 S-adenosyl-L-methionine = N(omega),N(omega)'-dimethyl-L-arginyl-[protein] + 2 S-adenosyl-L-homocysteine + 2 H(+)</text>
        <dbReference type="Rhea" id="RHEA:48108"/>
        <dbReference type="Rhea" id="RHEA-COMP:10532"/>
        <dbReference type="Rhea" id="RHEA-COMP:11992"/>
        <dbReference type="ChEBI" id="CHEBI:15378"/>
        <dbReference type="ChEBI" id="CHEBI:29965"/>
        <dbReference type="ChEBI" id="CHEBI:57856"/>
        <dbReference type="ChEBI" id="CHEBI:59789"/>
        <dbReference type="ChEBI" id="CHEBI:88221"/>
        <dbReference type="EC" id="2.1.1.320"/>
    </reaction>
</comment>
<evidence type="ECO:0000256" key="7">
    <source>
        <dbReference type="RuleBase" id="RU364114"/>
    </source>
</evidence>
<keyword evidence="3 7" id="KW-0489">Methyltransferase</keyword>
<dbReference type="SUPFAM" id="SSF53335">
    <property type="entry name" value="S-adenosyl-L-methionine-dependent methyltransferases"/>
    <property type="match status" value="1"/>
</dbReference>
<name>A0A3N4LZ67_9PEZI</name>
<feature type="region of interest" description="Disordered" evidence="8">
    <location>
        <begin position="21"/>
        <end position="51"/>
    </location>
</feature>
<dbReference type="InParanoid" id="A0A3N4LZ67"/>
<comment type="similarity">
    <text evidence="2 7">Belongs to the NDUFAF7 family.</text>
</comment>